<organism evidence="5 6">
    <name type="scientific">Edaphobacter acidisoli</name>
    <dbReference type="NCBI Taxonomy" id="2040573"/>
    <lineage>
        <taxon>Bacteria</taxon>
        <taxon>Pseudomonadati</taxon>
        <taxon>Acidobacteriota</taxon>
        <taxon>Terriglobia</taxon>
        <taxon>Terriglobales</taxon>
        <taxon>Acidobacteriaceae</taxon>
        <taxon>Edaphobacter</taxon>
    </lineage>
</organism>
<dbReference type="InterPro" id="IPR052346">
    <property type="entry name" value="O-mannosyl-transferase_TMTC"/>
</dbReference>
<dbReference type="SUPFAM" id="SSF48452">
    <property type="entry name" value="TPR-like"/>
    <property type="match status" value="1"/>
</dbReference>
<dbReference type="InterPro" id="IPR019734">
    <property type="entry name" value="TPR_rpt"/>
</dbReference>
<feature type="region of interest" description="Disordered" evidence="4">
    <location>
        <begin position="353"/>
        <end position="381"/>
    </location>
</feature>
<protein>
    <recommendedName>
        <fullName evidence="7">Tetratricopeptide repeat protein</fullName>
    </recommendedName>
</protein>
<evidence type="ECO:0000313" key="5">
    <source>
        <dbReference type="EMBL" id="GGA73550.1"/>
    </source>
</evidence>
<dbReference type="Proteomes" id="UP000648801">
    <property type="component" value="Unassembled WGS sequence"/>
</dbReference>
<keyword evidence="1" id="KW-0677">Repeat</keyword>
<evidence type="ECO:0000313" key="6">
    <source>
        <dbReference type="Proteomes" id="UP000648801"/>
    </source>
</evidence>
<dbReference type="Pfam" id="PF13432">
    <property type="entry name" value="TPR_16"/>
    <property type="match status" value="3"/>
</dbReference>
<evidence type="ECO:0000256" key="3">
    <source>
        <dbReference type="PROSITE-ProRule" id="PRU00339"/>
    </source>
</evidence>
<proteinExistence type="predicted"/>
<keyword evidence="2 3" id="KW-0802">TPR repeat</keyword>
<dbReference type="PANTHER" id="PTHR44227">
    <property type="match status" value="1"/>
</dbReference>
<dbReference type="EMBL" id="BMJB01000001">
    <property type="protein sequence ID" value="GGA73550.1"/>
    <property type="molecule type" value="Genomic_DNA"/>
</dbReference>
<accession>A0A916RX69</accession>
<dbReference type="Gene3D" id="1.25.40.10">
    <property type="entry name" value="Tetratricopeptide repeat domain"/>
    <property type="match status" value="4"/>
</dbReference>
<evidence type="ECO:0000256" key="4">
    <source>
        <dbReference type="SAM" id="MobiDB-lite"/>
    </source>
</evidence>
<evidence type="ECO:0000256" key="1">
    <source>
        <dbReference type="ARBA" id="ARBA00022737"/>
    </source>
</evidence>
<feature type="compositionally biased region" description="Basic and acidic residues" evidence="4">
    <location>
        <begin position="353"/>
        <end position="365"/>
    </location>
</feature>
<dbReference type="PANTHER" id="PTHR44227:SF3">
    <property type="entry name" value="PROTEIN O-MANNOSYL-TRANSFERASE TMTC4"/>
    <property type="match status" value="1"/>
</dbReference>
<reference evidence="5" key="2">
    <citation type="submission" date="2020-09" db="EMBL/GenBank/DDBJ databases">
        <authorList>
            <person name="Sun Q."/>
            <person name="Zhou Y."/>
        </authorList>
    </citation>
    <scope>NUCLEOTIDE SEQUENCE</scope>
    <source>
        <strain evidence="5">CGMCC 1.15447</strain>
    </source>
</reference>
<feature type="repeat" description="TPR" evidence="3">
    <location>
        <begin position="279"/>
        <end position="312"/>
    </location>
</feature>
<dbReference type="AlphaFoldDB" id="A0A916RX69"/>
<reference evidence="5" key="1">
    <citation type="journal article" date="2014" name="Int. J. Syst. Evol. Microbiol.">
        <title>Complete genome sequence of Corynebacterium casei LMG S-19264T (=DSM 44701T), isolated from a smear-ripened cheese.</title>
        <authorList>
            <consortium name="US DOE Joint Genome Institute (JGI-PGF)"/>
            <person name="Walter F."/>
            <person name="Albersmeier A."/>
            <person name="Kalinowski J."/>
            <person name="Ruckert C."/>
        </authorList>
    </citation>
    <scope>NUCLEOTIDE SEQUENCE</scope>
    <source>
        <strain evidence="5">CGMCC 1.15447</strain>
    </source>
</reference>
<dbReference type="PROSITE" id="PS50005">
    <property type="entry name" value="TPR"/>
    <property type="match status" value="4"/>
</dbReference>
<keyword evidence="6" id="KW-1185">Reference proteome</keyword>
<gene>
    <name evidence="5" type="ORF">GCM10011507_26420</name>
</gene>
<dbReference type="InterPro" id="IPR011990">
    <property type="entry name" value="TPR-like_helical_dom_sf"/>
</dbReference>
<feature type="repeat" description="TPR" evidence="3">
    <location>
        <begin position="114"/>
        <end position="147"/>
    </location>
</feature>
<comment type="caution">
    <text evidence="5">The sequence shown here is derived from an EMBL/GenBank/DDBJ whole genome shotgun (WGS) entry which is preliminary data.</text>
</comment>
<dbReference type="Pfam" id="PF13181">
    <property type="entry name" value="TPR_8"/>
    <property type="match status" value="1"/>
</dbReference>
<evidence type="ECO:0000256" key="2">
    <source>
        <dbReference type="ARBA" id="ARBA00022803"/>
    </source>
</evidence>
<name>A0A916RX69_9BACT</name>
<sequence>MVSQAAVTDVNVRQAMEQGADAIKAGNASEAVTDYTAVTHALPEFAEGYLDLGLALEQTGQLAMAHDALERSLQLKPGLRGANLFLGIIAYRQDRYKDAEASLLRETHDDPRDAKAFMWLGVCYLAENNPKAAIAPLDRAYLLDPKDEDILYHRGHAYLLMANASYAEMFKLNEDSMRVHQVLGEAYATGYRTEQAIWEFELAVKMAPNQPGLHEELADQYWIAGQMDKAAIAYRDELRIDPYSTTSKFKLGSLLVLRQSPQEGVDLLNQALRADPTLNDAHYYLGSGLMNLGRDQDAIQEFQRAIAADAGNGRAISSYYKLARLYRKLGDTQAADDAMQNFLRMKSQIAARQDRHTAQITRDRASLPVDDAESTTASTDH</sequence>
<evidence type="ECO:0008006" key="7">
    <source>
        <dbReference type="Google" id="ProtNLM"/>
    </source>
</evidence>
<dbReference type="SMART" id="SM00028">
    <property type="entry name" value="TPR"/>
    <property type="match status" value="7"/>
</dbReference>
<feature type="repeat" description="TPR" evidence="3">
    <location>
        <begin position="46"/>
        <end position="79"/>
    </location>
</feature>
<feature type="repeat" description="TPR" evidence="3">
    <location>
        <begin position="177"/>
        <end position="210"/>
    </location>
</feature>